<evidence type="ECO:0000259" key="13">
    <source>
        <dbReference type="Pfam" id="PF02705"/>
    </source>
</evidence>
<dbReference type="GO" id="GO:0005886">
    <property type="term" value="C:plasma membrane"/>
    <property type="evidence" value="ECO:0007669"/>
    <property type="project" value="UniProtKB-SubCell"/>
</dbReference>
<keyword evidence="16" id="KW-1185">Reference proteome</keyword>
<dbReference type="STRING" id="83765.SAMN05660284_00133"/>
<comment type="function">
    <text evidence="12">Transport of potassium into the cell. Likely operates as a K(+):H(+) symporter.</text>
</comment>
<feature type="transmembrane region" description="Helical" evidence="12">
    <location>
        <begin position="215"/>
        <end position="239"/>
    </location>
</feature>
<comment type="similarity">
    <text evidence="2 12">Belongs to the HAK/KUP transporter (TC 2.A.72) family.</text>
</comment>
<comment type="subcellular location">
    <subcellularLocation>
        <location evidence="12">Cell membrane</location>
        <topology evidence="12">Multi-pass membrane protein</topology>
    </subcellularLocation>
    <subcellularLocation>
        <location evidence="1">Membrane</location>
        <topology evidence="1">Multi-pass membrane protein</topology>
    </subcellularLocation>
</comment>
<keyword evidence="5 12" id="KW-0633">Potassium transport</keyword>
<accession>A0A1I4V5K3</accession>
<evidence type="ECO:0000256" key="6">
    <source>
        <dbReference type="ARBA" id="ARBA00022692"/>
    </source>
</evidence>
<proteinExistence type="inferred from homology"/>
<evidence type="ECO:0000256" key="2">
    <source>
        <dbReference type="ARBA" id="ARBA00007019"/>
    </source>
</evidence>
<evidence type="ECO:0000259" key="14">
    <source>
        <dbReference type="Pfam" id="PF22776"/>
    </source>
</evidence>
<name>A0A1I4V5K3_9NEIS</name>
<feature type="transmembrane region" description="Helical" evidence="12">
    <location>
        <begin position="370"/>
        <end position="392"/>
    </location>
</feature>
<feature type="transmembrane region" description="Helical" evidence="12">
    <location>
        <begin position="251"/>
        <end position="271"/>
    </location>
</feature>
<feature type="domain" description="K+ potassium transporter integral membrane" evidence="13">
    <location>
        <begin position="16"/>
        <end position="468"/>
    </location>
</feature>
<feature type="transmembrane region" description="Helical" evidence="12">
    <location>
        <begin position="404"/>
        <end position="423"/>
    </location>
</feature>
<feature type="transmembrane region" description="Helical" evidence="12">
    <location>
        <begin position="145"/>
        <end position="163"/>
    </location>
</feature>
<keyword evidence="11 12" id="KW-0472">Membrane</keyword>
<feature type="transmembrane region" description="Helical" evidence="12">
    <location>
        <begin position="291"/>
        <end position="311"/>
    </location>
</feature>
<dbReference type="InterPro" id="IPR003855">
    <property type="entry name" value="K+_transporter"/>
</dbReference>
<keyword evidence="4 12" id="KW-1003">Cell membrane</keyword>
<reference evidence="16" key="1">
    <citation type="submission" date="2016-10" db="EMBL/GenBank/DDBJ databases">
        <authorList>
            <person name="Varghese N."/>
            <person name="Submissions S."/>
        </authorList>
    </citation>
    <scope>NUCLEOTIDE SEQUENCE [LARGE SCALE GENOMIC DNA]</scope>
    <source>
        <strain evidence="16">DSM 6150</strain>
    </source>
</reference>
<feature type="transmembrane region" description="Helical" evidence="12">
    <location>
        <begin position="343"/>
        <end position="364"/>
    </location>
</feature>
<keyword evidence="10 12" id="KW-0406">Ion transport</keyword>
<evidence type="ECO:0000256" key="10">
    <source>
        <dbReference type="ARBA" id="ARBA00023065"/>
    </source>
</evidence>
<sequence>MSQPLQSGHTSRTAALTLAALGVVYGDIGTSPLYTIKEIFANPHSPVPMTHDNILGMLSLVLWSLVVIVALKYVIFIMRADNKGEGGIMALMALVLHHAESKKQTAFLMLLGLFGAALFYGDSVITPAISVLSAMEGLEVATPAFTPYIVPLSLVVLFILFVVQKHGTARVGAFFGPIMILWFATLAVLGIMSIVRAPQVLAAVSPLPALNFFMAHPMLGFLSLGASVLAVTGGEALYADMGHFGRKPVQYAWFGLVLPALVINYFGQGALLITDPKAIANPFYLLAPSWALYPMVILSTMATVIASQAVISGAYSLTRQAVQLGYIPRMDVQHTSKEEAGQIYLPGVNWVLLIAVAILVVGFGSSTKLAAAYGIAVTGTMVITTILTFIVARYRWHWSPLKCNLILGGFLLVDIAYFSANTFKIMDGGWFPLALGLFIFLVMTTWKRGRELVHGRLAAEGMPLDQFVGFMAPAVPKIQGTAIFMTSNLESTPHALLHSIKHYKSLHERVVLLTVETPDSPYIPQDERVRVARMNEQFYQVVVSFGFMDEPNVPAALELCAAQGLELEMMDTSFFLGRETLIPKVGAGLMTRWREKLFVTMFRNAGSASSYFMLPPNRVVELGTQLVL</sequence>
<dbReference type="RefSeq" id="WP_091189679.1">
    <property type="nucleotide sequence ID" value="NZ_FOVE01000001.1"/>
</dbReference>
<evidence type="ECO:0000256" key="11">
    <source>
        <dbReference type="ARBA" id="ARBA00023136"/>
    </source>
</evidence>
<evidence type="ECO:0000313" key="16">
    <source>
        <dbReference type="Proteomes" id="UP000242869"/>
    </source>
</evidence>
<dbReference type="Proteomes" id="UP000242869">
    <property type="component" value="Unassembled WGS sequence"/>
</dbReference>
<dbReference type="HAMAP" id="MF_01522">
    <property type="entry name" value="Kup"/>
    <property type="match status" value="1"/>
</dbReference>
<dbReference type="EMBL" id="FOVE01000001">
    <property type="protein sequence ID" value="SFM96445.1"/>
    <property type="molecule type" value="Genomic_DNA"/>
</dbReference>
<evidence type="ECO:0000313" key="15">
    <source>
        <dbReference type="EMBL" id="SFM96445.1"/>
    </source>
</evidence>
<keyword evidence="9 12" id="KW-1133">Transmembrane helix</keyword>
<keyword evidence="8 12" id="KW-0630">Potassium</keyword>
<evidence type="ECO:0000256" key="1">
    <source>
        <dbReference type="ARBA" id="ARBA00004141"/>
    </source>
</evidence>
<dbReference type="Pfam" id="PF22776">
    <property type="entry name" value="K_trans_C"/>
    <property type="match status" value="1"/>
</dbReference>
<protein>
    <recommendedName>
        <fullName evidence="12">Probable potassium transport system protein Kup</fullName>
    </recommendedName>
</protein>
<dbReference type="Pfam" id="PF02705">
    <property type="entry name" value="K_trans"/>
    <property type="match status" value="1"/>
</dbReference>
<feature type="domain" description="K+ potassium transporter C-terminal" evidence="14">
    <location>
        <begin position="480"/>
        <end position="627"/>
    </location>
</feature>
<organism evidence="15 16">
    <name type="scientific">Formivibrio citricus</name>
    <dbReference type="NCBI Taxonomy" id="83765"/>
    <lineage>
        <taxon>Bacteria</taxon>
        <taxon>Pseudomonadati</taxon>
        <taxon>Pseudomonadota</taxon>
        <taxon>Betaproteobacteria</taxon>
        <taxon>Neisseriales</taxon>
        <taxon>Chitinibacteraceae</taxon>
        <taxon>Formivibrio</taxon>
    </lineage>
</organism>
<evidence type="ECO:0000256" key="12">
    <source>
        <dbReference type="HAMAP-Rule" id="MF_01522"/>
    </source>
</evidence>
<feature type="transmembrane region" description="Helical" evidence="12">
    <location>
        <begin position="175"/>
        <end position="195"/>
    </location>
</feature>
<evidence type="ECO:0000256" key="4">
    <source>
        <dbReference type="ARBA" id="ARBA00022475"/>
    </source>
</evidence>
<comment type="catalytic activity">
    <reaction evidence="12">
        <text>K(+)(in) + H(+)(in) = K(+)(out) + H(+)(out)</text>
        <dbReference type="Rhea" id="RHEA:28490"/>
        <dbReference type="ChEBI" id="CHEBI:15378"/>
        <dbReference type="ChEBI" id="CHEBI:29103"/>
    </reaction>
</comment>
<dbReference type="InterPro" id="IPR053952">
    <property type="entry name" value="K_trans_C"/>
</dbReference>
<feature type="transmembrane region" description="Helical" evidence="12">
    <location>
        <begin position="106"/>
        <end position="125"/>
    </location>
</feature>
<dbReference type="PANTHER" id="PTHR30540:SF79">
    <property type="entry name" value="LOW AFFINITY POTASSIUM TRANSPORT SYSTEM PROTEIN KUP"/>
    <property type="match status" value="1"/>
</dbReference>
<dbReference type="InterPro" id="IPR023051">
    <property type="entry name" value="Kup"/>
</dbReference>
<evidence type="ECO:0000256" key="5">
    <source>
        <dbReference type="ARBA" id="ARBA00022538"/>
    </source>
</evidence>
<evidence type="ECO:0000256" key="7">
    <source>
        <dbReference type="ARBA" id="ARBA00022847"/>
    </source>
</evidence>
<evidence type="ECO:0000256" key="9">
    <source>
        <dbReference type="ARBA" id="ARBA00022989"/>
    </source>
</evidence>
<feature type="transmembrane region" description="Helical" evidence="12">
    <location>
        <begin position="54"/>
        <end position="75"/>
    </location>
</feature>
<feature type="transmembrane region" description="Helical" evidence="12">
    <location>
        <begin position="429"/>
        <end position="446"/>
    </location>
</feature>
<dbReference type="AlphaFoldDB" id="A0A1I4V5K3"/>
<keyword evidence="6 12" id="KW-0812">Transmembrane</keyword>
<dbReference type="OrthoDB" id="9805577at2"/>
<evidence type="ECO:0000256" key="3">
    <source>
        <dbReference type="ARBA" id="ARBA00022448"/>
    </source>
</evidence>
<dbReference type="GO" id="GO:0015079">
    <property type="term" value="F:potassium ion transmembrane transporter activity"/>
    <property type="evidence" value="ECO:0007669"/>
    <property type="project" value="UniProtKB-UniRule"/>
</dbReference>
<evidence type="ECO:0000256" key="8">
    <source>
        <dbReference type="ARBA" id="ARBA00022958"/>
    </source>
</evidence>
<gene>
    <name evidence="12" type="primary">kup</name>
    <name evidence="15" type="ORF">SAMN05660284_00133</name>
</gene>
<keyword evidence="7 12" id="KW-0769">Symport</keyword>
<dbReference type="GO" id="GO:0015293">
    <property type="term" value="F:symporter activity"/>
    <property type="evidence" value="ECO:0007669"/>
    <property type="project" value="UniProtKB-UniRule"/>
</dbReference>
<dbReference type="PANTHER" id="PTHR30540">
    <property type="entry name" value="OSMOTIC STRESS POTASSIUM TRANSPORTER"/>
    <property type="match status" value="1"/>
</dbReference>
<dbReference type="InterPro" id="IPR053951">
    <property type="entry name" value="K_trans_N"/>
</dbReference>
<keyword evidence="3 12" id="KW-0813">Transport</keyword>